<feature type="active site" description="Charge relay system" evidence="3">
    <location>
        <position position="327"/>
    </location>
</feature>
<evidence type="ECO:0000256" key="1">
    <source>
        <dbReference type="ARBA" id="ARBA00010233"/>
    </source>
</evidence>
<protein>
    <submittedName>
        <fullName evidence="6">Muramoyltetrapeptide carboxypeptidase LdcA (Peptidoglycan recycling)</fullName>
    </submittedName>
</protein>
<dbReference type="PANTHER" id="PTHR30237:SF4">
    <property type="entry name" value="LD-CARBOXYPEPTIDASE C-TERMINAL DOMAIN-CONTAINING PROTEIN"/>
    <property type="match status" value="1"/>
</dbReference>
<dbReference type="RefSeq" id="WP_085558766.1">
    <property type="nucleotide sequence ID" value="NZ_FOAH01000037.1"/>
</dbReference>
<accession>A0A1X7MQU0</accession>
<dbReference type="AlphaFoldDB" id="A0A1X7MQU0"/>
<dbReference type="Pfam" id="PF02016">
    <property type="entry name" value="Peptidase_S66"/>
    <property type="match status" value="1"/>
</dbReference>
<dbReference type="InterPro" id="IPR003507">
    <property type="entry name" value="S66_fam"/>
</dbReference>
<dbReference type="InterPro" id="IPR040449">
    <property type="entry name" value="Peptidase_S66_N"/>
</dbReference>
<dbReference type="InterPro" id="IPR040921">
    <property type="entry name" value="Peptidase_S66C"/>
</dbReference>
<keyword evidence="2" id="KW-0378">Hydrolase</keyword>
<dbReference type="InterPro" id="IPR027478">
    <property type="entry name" value="LdcA_N"/>
</dbReference>
<dbReference type="GO" id="GO:0004180">
    <property type="term" value="F:carboxypeptidase activity"/>
    <property type="evidence" value="ECO:0007669"/>
    <property type="project" value="UniProtKB-KW"/>
</dbReference>
<gene>
    <name evidence="6" type="ORF">SAMN04488700_0430</name>
</gene>
<feature type="active site" description="Nucleophile" evidence="3">
    <location>
        <position position="119"/>
    </location>
</feature>
<reference evidence="6 7" key="1">
    <citation type="submission" date="2017-04" db="EMBL/GenBank/DDBJ databases">
        <authorList>
            <person name="Afonso C.L."/>
            <person name="Miller P.J."/>
            <person name="Scott M.A."/>
            <person name="Spackman E."/>
            <person name="Goraichik I."/>
            <person name="Dimitrov K.M."/>
            <person name="Suarez D.L."/>
            <person name="Swayne D.E."/>
        </authorList>
    </citation>
    <scope>NUCLEOTIDE SEQUENCE [LARGE SCALE GENOMIC DNA]</scope>
    <source>
        <strain evidence="6 7">LMG26642</strain>
    </source>
</reference>
<proteinExistence type="inferred from homology"/>
<evidence type="ECO:0000259" key="5">
    <source>
        <dbReference type="Pfam" id="PF17676"/>
    </source>
</evidence>
<dbReference type="Proteomes" id="UP000193435">
    <property type="component" value="Unassembled WGS sequence"/>
</dbReference>
<keyword evidence="7" id="KW-1185">Reference proteome</keyword>
<feature type="domain" description="LD-carboxypeptidase N-terminal" evidence="4">
    <location>
        <begin position="13"/>
        <end position="138"/>
    </location>
</feature>
<comment type="similarity">
    <text evidence="1">Belongs to the peptidase S66 family.</text>
</comment>
<feature type="domain" description="LD-carboxypeptidase C-terminal" evidence="5">
    <location>
        <begin position="213"/>
        <end position="342"/>
    </location>
</feature>
<evidence type="ECO:0000313" key="7">
    <source>
        <dbReference type="Proteomes" id="UP000193435"/>
    </source>
</evidence>
<sequence>MIKPTALKKGDCVAVLSLSSGILGEDFCSHQLELGKKRLKSMGLKPVFMPNTLKGLDYLKNHPEARAQDLKDAFKDSTIKGIFCAIGGDDTYRIVPYLLEDKEFIRNVQKNPKLFTGFSDTTINHLLFYQLGMTSFYGPNFINDLAELADNLLPYTEDTIHSYFEGFEQKELVSSDYWYEERRDFSKQTIGTHRVQHLEKRGYEILQGTGSFSGTLLGGCLESLSDLLSSERYSDKGLINQQYSLYPSLEQWKDKILFLETSEEKPTPKQLEQLLLTLKRTGIFSVINGVLVGKPQDEQYYEEYKEIYKKIINHQSLPILYNVNFGHAYPRCALPYGIRATVEMVSKKIIFDESYFQSNTTNE</sequence>
<dbReference type="Gene3D" id="3.50.30.60">
    <property type="entry name" value="LD-carboxypeptidase A C-terminal domain-like"/>
    <property type="match status" value="1"/>
</dbReference>
<dbReference type="InterPro" id="IPR029062">
    <property type="entry name" value="Class_I_gatase-like"/>
</dbReference>
<evidence type="ECO:0000256" key="2">
    <source>
        <dbReference type="ARBA" id="ARBA00022801"/>
    </source>
</evidence>
<dbReference type="PIRSF" id="PIRSF028757">
    <property type="entry name" value="LD-carboxypeptidase"/>
    <property type="match status" value="1"/>
</dbReference>
<dbReference type="Gene3D" id="3.40.50.10740">
    <property type="entry name" value="Class I glutamine amidotransferase-like"/>
    <property type="match status" value="1"/>
</dbReference>
<keyword evidence="6" id="KW-0645">Protease</keyword>
<evidence type="ECO:0000256" key="3">
    <source>
        <dbReference type="PIRSR" id="PIRSR028757-1"/>
    </source>
</evidence>
<keyword evidence="6" id="KW-0121">Carboxypeptidase</keyword>
<feature type="active site" description="Charge relay system" evidence="3">
    <location>
        <position position="260"/>
    </location>
</feature>
<evidence type="ECO:0000259" key="4">
    <source>
        <dbReference type="Pfam" id="PF02016"/>
    </source>
</evidence>
<name>A0A1X7MQU0_9LACT</name>
<evidence type="ECO:0000313" key="6">
    <source>
        <dbReference type="EMBL" id="SMH27055.1"/>
    </source>
</evidence>
<dbReference type="SUPFAM" id="SSF52317">
    <property type="entry name" value="Class I glutamine amidotransferase-like"/>
    <property type="match status" value="1"/>
</dbReference>
<dbReference type="PANTHER" id="PTHR30237">
    <property type="entry name" value="MURAMOYLTETRAPEPTIDE CARBOXYPEPTIDASE"/>
    <property type="match status" value="1"/>
</dbReference>
<dbReference type="CDD" id="cd07062">
    <property type="entry name" value="Peptidase_S66_mccF_like"/>
    <property type="match status" value="1"/>
</dbReference>
<dbReference type="EMBL" id="FXBJ01000002">
    <property type="protein sequence ID" value="SMH27055.1"/>
    <property type="molecule type" value="Genomic_DNA"/>
</dbReference>
<dbReference type="STRING" id="1073423.SAMN04488700_0430"/>
<dbReference type="SUPFAM" id="SSF141986">
    <property type="entry name" value="LD-carboxypeptidase A C-terminal domain-like"/>
    <property type="match status" value="1"/>
</dbReference>
<dbReference type="Pfam" id="PF17676">
    <property type="entry name" value="Peptidase_S66C"/>
    <property type="match status" value="1"/>
</dbReference>
<organism evidence="6 7">
    <name type="scientific">Carnobacterium iners</name>
    <dbReference type="NCBI Taxonomy" id="1073423"/>
    <lineage>
        <taxon>Bacteria</taxon>
        <taxon>Bacillati</taxon>
        <taxon>Bacillota</taxon>
        <taxon>Bacilli</taxon>
        <taxon>Lactobacillales</taxon>
        <taxon>Carnobacteriaceae</taxon>
        <taxon>Carnobacterium</taxon>
    </lineage>
</organism>
<dbReference type="OrthoDB" id="9807329at2"/>
<dbReference type="InterPro" id="IPR027461">
    <property type="entry name" value="Carboxypeptidase_A_C_sf"/>
</dbReference>